<dbReference type="OMA" id="MCEDMFV"/>
<protein>
    <recommendedName>
        <fullName evidence="1">glutathione-specific gamma-glutamylcyclotransferase</fullName>
        <ecNumber evidence="1">4.3.2.7</ecNumber>
    </recommendedName>
</protein>
<keyword evidence="5" id="KW-1185">Reference proteome</keyword>
<keyword evidence="2" id="KW-0456">Lyase</keyword>
<evidence type="ECO:0000313" key="5">
    <source>
        <dbReference type="Proteomes" id="UP000076078"/>
    </source>
</evidence>
<evidence type="ECO:0000256" key="1">
    <source>
        <dbReference type="ARBA" id="ARBA00012344"/>
    </source>
</evidence>
<dbReference type="SUPFAM" id="SSF110857">
    <property type="entry name" value="Gamma-glutamyl cyclotransferase-like"/>
    <property type="match status" value="1"/>
</dbReference>
<name>A0A151ZA70_TIELA</name>
<comment type="caution">
    <text evidence="4">The sequence shown here is derived from an EMBL/GenBank/DDBJ whole genome shotgun (WGS) entry which is preliminary data.</text>
</comment>
<evidence type="ECO:0000256" key="2">
    <source>
        <dbReference type="ARBA" id="ARBA00023239"/>
    </source>
</evidence>
<dbReference type="PROSITE" id="PS50890">
    <property type="entry name" value="PUA"/>
    <property type="match status" value="1"/>
</dbReference>
<proteinExistence type="predicted"/>
<dbReference type="InterPro" id="IPR013024">
    <property type="entry name" value="GGCT-like"/>
</dbReference>
<dbReference type="Gene3D" id="3.10.490.10">
    <property type="entry name" value="Gamma-glutamyl cyclotransferase-like"/>
    <property type="match status" value="1"/>
</dbReference>
<dbReference type="EMBL" id="LODT01000035">
    <property type="protein sequence ID" value="KYQ90838.1"/>
    <property type="molecule type" value="Genomic_DNA"/>
</dbReference>
<reference evidence="4 5" key="1">
    <citation type="submission" date="2015-12" db="EMBL/GenBank/DDBJ databases">
        <title>Dictyostelia acquired genes for synthesis and detection of signals that induce cell-type specialization by lateral gene transfer from prokaryotes.</title>
        <authorList>
            <person name="Gloeckner G."/>
            <person name="Schaap P."/>
        </authorList>
    </citation>
    <scope>NUCLEOTIDE SEQUENCE [LARGE SCALE GENOMIC DNA]</scope>
    <source>
        <strain evidence="4 5">TK</strain>
    </source>
</reference>
<dbReference type="PANTHER" id="PTHR12192:SF2">
    <property type="entry name" value="GLUTATHIONE-SPECIFIC GAMMA-GLUTAMYLCYCLOTRANSFERASE 2"/>
    <property type="match status" value="1"/>
</dbReference>
<dbReference type="FunCoup" id="A0A151ZA70">
    <property type="interactions" value="296"/>
</dbReference>
<dbReference type="SUPFAM" id="SSF88697">
    <property type="entry name" value="PUA domain-like"/>
    <property type="match status" value="1"/>
</dbReference>
<dbReference type="PANTHER" id="PTHR12192">
    <property type="entry name" value="CATION TRANSPORT PROTEIN CHAC-RELATED"/>
    <property type="match status" value="1"/>
</dbReference>
<dbReference type="GO" id="GO:0006751">
    <property type="term" value="P:glutathione catabolic process"/>
    <property type="evidence" value="ECO:0007669"/>
    <property type="project" value="InterPro"/>
</dbReference>
<sequence length="368" mass="41081">MCEELLVYLFGYGSLMWRPGFKYVRKFNAYIKRYKRVFYQGSTDHRGTVEAPGRVVTLIKQPESSTQDESLSVAAVPGGDNQDQEEWITWGTVYCVSDDDAVQILKNLDYREKGGYERHELEVFVDDKQESVGSAIVYLATTENSEYLGEDSIENIAMQIFKSVGPSGRNIDYLLKLANSLHEINVVDDHVFSIEKEVLALMEKYQITDGFIHNSTSVATSIIRSGSPDGKRTVTATSSATSTTTFTLTNSSSNNTSDIALQQVLEHRKFYQDPKGKVVIDDGAVEAISQRAKSLLPIGIVKVIGDFQPNELISIFDSNSQEISRGIINYSSKDLQLIIGKQSKEIPTILSKKDFSETVIDQKNLILL</sequence>
<dbReference type="InterPro" id="IPR036568">
    <property type="entry name" value="GGCT-like_sf"/>
</dbReference>
<dbReference type="STRING" id="361077.A0A151ZA70"/>
<dbReference type="SMART" id="SM00359">
    <property type="entry name" value="PUA"/>
    <property type="match status" value="1"/>
</dbReference>
<dbReference type="CDD" id="cd06661">
    <property type="entry name" value="GGCT_like"/>
    <property type="match status" value="1"/>
</dbReference>
<dbReference type="CDD" id="cd21157">
    <property type="entry name" value="PUA_G5K"/>
    <property type="match status" value="1"/>
</dbReference>
<dbReference type="OrthoDB" id="1933483at2759"/>
<dbReference type="InterPro" id="IPR006840">
    <property type="entry name" value="ChaC"/>
</dbReference>
<dbReference type="Pfam" id="PF04752">
    <property type="entry name" value="ChaC"/>
    <property type="match status" value="1"/>
</dbReference>
<organism evidence="4 5">
    <name type="scientific">Tieghemostelium lacteum</name>
    <name type="common">Slime mold</name>
    <name type="synonym">Dictyostelium lacteum</name>
    <dbReference type="NCBI Taxonomy" id="361077"/>
    <lineage>
        <taxon>Eukaryota</taxon>
        <taxon>Amoebozoa</taxon>
        <taxon>Evosea</taxon>
        <taxon>Eumycetozoa</taxon>
        <taxon>Dictyostelia</taxon>
        <taxon>Dictyosteliales</taxon>
        <taxon>Raperosteliaceae</taxon>
        <taxon>Tieghemostelium</taxon>
    </lineage>
</organism>
<dbReference type="InterPro" id="IPR036974">
    <property type="entry name" value="PUA_sf"/>
</dbReference>
<gene>
    <name evidence="4" type="ORF">DLAC_07707</name>
</gene>
<dbReference type="InterPro" id="IPR002478">
    <property type="entry name" value="PUA"/>
</dbReference>
<dbReference type="EC" id="4.3.2.7" evidence="1"/>
<dbReference type="InterPro" id="IPR015947">
    <property type="entry name" value="PUA-like_sf"/>
</dbReference>
<dbReference type="InParanoid" id="A0A151ZA70"/>
<feature type="domain" description="PUA" evidence="3">
    <location>
        <begin position="276"/>
        <end position="359"/>
    </location>
</feature>
<dbReference type="Proteomes" id="UP000076078">
    <property type="component" value="Unassembled WGS sequence"/>
</dbReference>
<accession>A0A151ZA70</accession>
<dbReference type="Gene3D" id="2.30.130.10">
    <property type="entry name" value="PUA domain"/>
    <property type="match status" value="1"/>
</dbReference>
<dbReference type="GO" id="GO:0003723">
    <property type="term" value="F:RNA binding"/>
    <property type="evidence" value="ECO:0007669"/>
    <property type="project" value="InterPro"/>
</dbReference>
<dbReference type="GO" id="GO:0005737">
    <property type="term" value="C:cytoplasm"/>
    <property type="evidence" value="ECO:0007669"/>
    <property type="project" value="TreeGrafter"/>
</dbReference>
<dbReference type="GO" id="GO:0061928">
    <property type="term" value="F:glutathione specific gamma-glutamylcyclotransferase activity"/>
    <property type="evidence" value="ECO:0007669"/>
    <property type="project" value="UniProtKB-EC"/>
</dbReference>
<evidence type="ECO:0000259" key="3">
    <source>
        <dbReference type="SMART" id="SM00359"/>
    </source>
</evidence>
<evidence type="ECO:0000313" key="4">
    <source>
        <dbReference type="EMBL" id="KYQ90838.1"/>
    </source>
</evidence>
<dbReference type="Pfam" id="PF01472">
    <property type="entry name" value="PUA"/>
    <property type="match status" value="1"/>
</dbReference>
<dbReference type="AlphaFoldDB" id="A0A151ZA70"/>